<accession>A0A6A4W9J0</accession>
<evidence type="ECO:0000313" key="2">
    <source>
        <dbReference type="Proteomes" id="UP000440578"/>
    </source>
</evidence>
<reference evidence="1 2" key="1">
    <citation type="submission" date="2019-07" db="EMBL/GenBank/DDBJ databases">
        <title>Draft genome assembly of a fouling barnacle, Amphibalanus amphitrite (Darwin, 1854): The first reference genome for Thecostraca.</title>
        <authorList>
            <person name="Kim W."/>
        </authorList>
    </citation>
    <scope>NUCLEOTIDE SEQUENCE [LARGE SCALE GENOMIC DNA]</scope>
    <source>
        <strain evidence="1">SNU_AA5</strain>
        <tissue evidence="1">Soma without cirri and trophi</tissue>
    </source>
</reference>
<dbReference type="EMBL" id="VIIS01001273">
    <property type="protein sequence ID" value="KAF0300320.1"/>
    <property type="molecule type" value="Genomic_DNA"/>
</dbReference>
<evidence type="ECO:0000313" key="1">
    <source>
        <dbReference type="EMBL" id="KAF0300320.1"/>
    </source>
</evidence>
<proteinExistence type="predicted"/>
<comment type="caution">
    <text evidence="1">The sequence shown here is derived from an EMBL/GenBank/DDBJ whole genome shotgun (WGS) entry which is preliminary data.</text>
</comment>
<organism evidence="1 2">
    <name type="scientific">Amphibalanus amphitrite</name>
    <name type="common">Striped barnacle</name>
    <name type="synonym">Balanus amphitrite</name>
    <dbReference type="NCBI Taxonomy" id="1232801"/>
    <lineage>
        <taxon>Eukaryota</taxon>
        <taxon>Metazoa</taxon>
        <taxon>Ecdysozoa</taxon>
        <taxon>Arthropoda</taxon>
        <taxon>Crustacea</taxon>
        <taxon>Multicrustacea</taxon>
        <taxon>Cirripedia</taxon>
        <taxon>Thoracica</taxon>
        <taxon>Thoracicalcarea</taxon>
        <taxon>Balanomorpha</taxon>
        <taxon>Balanoidea</taxon>
        <taxon>Balanidae</taxon>
        <taxon>Amphibalaninae</taxon>
        <taxon>Amphibalanus</taxon>
    </lineage>
</organism>
<keyword evidence="2" id="KW-1185">Reference proteome</keyword>
<dbReference type="Proteomes" id="UP000440578">
    <property type="component" value="Unassembled WGS sequence"/>
</dbReference>
<sequence>MWPGEGAAESAWAPCAAPPPTSGELERLFFAALERALPLHFSTRPLVSARRGGRTLITNAHVLVRGCAPGTSYCDLFGTWSDRAGYAGGPIVRTLDALVPFLKARSVGELRAARDYLSEAVVARREQLRPRSGSYGRHLHMVRVMGGTLHHLRQLVRWLALSDAPAWRRQRAGAASATLDHTALTRR</sequence>
<name>A0A6A4W9J0_AMPAM</name>
<dbReference type="AlphaFoldDB" id="A0A6A4W9J0"/>
<protein>
    <submittedName>
        <fullName evidence="1">Uncharacterized protein</fullName>
    </submittedName>
</protein>
<gene>
    <name evidence="1" type="ORF">FJT64_027154</name>
</gene>